<sequence>MKKILIIFVMLFCFSITYGHNDHELSTPEIIDIAMSAAPENVSGEATIMSADGSILREGSNDWTCMPGSPPNDNVAPMCV</sequence>
<dbReference type="EMBL" id="UINC01021101">
    <property type="protein sequence ID" value="SVA87941.1"/>
    <property type="molecule type" value="Genomic_DNA"/>
</dbReference>
<feature type="non-terminal residue" evidence="1">
    <location>
        <position position="80"/>
    </location>
</feature>
<accession>A0A381ZG26</accession>
<protein>
    <submittedName>
        <fullName evidence="1">Uncharacterized protein</fullName>
    </submittedName>
</protein>
<organism evidence="1">
    <name type="scientific">marine metagenome</name>
    <dbReference type="NCBI Taxonomy" id="408172"/>
    <lineage>
        <taxon>unclassified sequences</taxon>
        <taxon>metagenomes</taxon>
        <taxon>ecological metagenomes</taxon>
    </lineage>
</organism>
<name>A0A381ZG26_9ZZZZ</name>
<proteinExistence type="predicted"/>
<gene>
    <name evidence="1" type="ORF">METZ01_LOCUS140795</name>
</gene>
<evidence type="ECO:0000313" key="1">
    <source>
        <dbReference type="EMBL" id="SVA87941.1"/>
    </source>
</evidence>
<dbReference type="AlphaFoldDB" id="A0A381ZG26"/>
<reference evidence="1" key="1">
    <citation type="submission" date="2018-05" db="EMBL/GenBank/DDBJ databases">
        <authorList>
            <person name="Lanie J.A."/>
            <person name="Ng W.-L."/>
            <person name="Kazmierczak K.M."/>
            <person name="Andrzejewski T.M."/>
            <person name="Davidsen T.M."/>
            <person name="Wayne K.J."/>
            <person name="Tettelin H."/>
            <person name="Glass J.I."/>
            <person name="Rusch D."/>
            <person name="Podicherti R."/>
            <person name="Tsui H.-C.T."/>
            <person name="Winkler M.E."/>
        </authorList>
    </citation>
    <scope>NUCLEOTIDE SEQUENCE</scope>
</reference>